<evidence type="ECO:0000256" key="1">
    <source>
        <dbReference type="ARBA" id="ARBA00007381"/>
    </source>
</evidence>
<keyword evidence="2" id="KW-0547">Nucleotide-binding</keyword>
<protein>
    <submittedName>
        <fullName evidence="5">Heat shock cognate 71 kDa protein</fullName>
    </submittedName>
</protein>
<keyword evidence="5" id="KW-0346">Stress response</keyword>
<evidence type="ECO:0000256" key="3">
    <source>
        <dbReference type="ARBA" id="ARBA00022840"/>
    </source>
</evidence>
<dbReference type="Gene3D" id="3.30.420.40">
    <property type="match status" value="2"/>
</dbReference>
<dbReference type="STRING" id="885580.ENSFDAP00000002119"/>
<keyword evidence="3" id="KW-0067">ATP-binding</keyword>
<dbReference type="PRINTS" id="PR00301">
    <property type="entry name" value="HEATSHOCK70"/>
</dbReference>
<dbReference type="SUPFAM" id="SSF100934">
    <property type="entry name" value="Heat shock protein 70kD (HSP70), C-terminal subdomain"/>
    <property type="match status" value="1"/>
</dbReference>
<dbReference type="AlphaFoldDB" id="A0A091DQR9"/>
<evidence type="ECO:0000256" key="4">
    <source>
        <dbReference type="ARBA" id="ARBA00048056"/>
    </source>
</evidence>
<dbReference type="Proteomes" id="UP000028990">
    <property type="component" value="Unassembled WGS sequence"/>
</dbReference>
<name>A0A091DQR9_FUKDA</name>
<accession>A0A091DQR9</accession>
<evidence type="ECO:0000313" key="5">
    <source>
        <dbReference type="EMBL" id="KFO32808.1"/>
    </source>
</evidence>
<proteinExistence type="inferred from homology"/>
<dbReference type="FunFam" id="1.20.1270.10:FF:000016">
    <property type="entry name" value="Heat shock protein 70"/>
    <property type="match status" value="1"/>
</dbReference>
<sequence length="205" mass="23233">MVLVGFSTHIPKIQKLLQNFFSGKELKKSINPDQANAYGAAVQADILWGEQSENVQDMLLLDVTLSLGTETASGVMKVFIKHSTIISTKQTQTSTTYSDNQPGMLILVYEEHTVQEAEKYKAEDESQRDKVSSKNSTVSYAFNLKESVEDERVQGKINDEDKQKILDKCNEIISWLDKDQTAEKKEFEHQQEELEKVCNPIVTKL</sequence>
<dbReference type="GO" id="GO:0140662">
    <property type="term" value="F:ATP-dependent protein folding chaperone"/>
    <property type="evidence" value="ECO:0007669"/>
    <property type="project" value="InterPro"/>
</dbReference>
<dbReference type="InterPro" id="IPR029047">
    <property type="entry name" value="HSP70_peptide-bd_sf"/>
</dbReference>
<dbReference type="SUPFAM" id="SSF100920">
    <property type="entry name" value="Heat shock protein 70kD (HSP70), peptide-binding domain"/>
    <property type="match status" value="1"/>
</dbReference>
<dbReference type="GO" id="GO:0005524">
    <property type="term" value="F:ATP binding"/>
    <property type="evidence" value="ECO:0007669"/>
    <property type="project" value="UniProtKB-KW"/>
</dbReference>
<gene>
    <name evidence="5" type="ORF">H920_05830</name>
</gene>
<evidence type="ECO:0000313" key="6">
    <source>
        <dbReference type="Proteomes" id="UP000028990"/>
    </source>
</evidence>
<reference evidence="5 6" key="1">
    <citation type="submission" date="2013-11" db="EMBL/GenBank/DDBJ databases">
        <title>The Damaraland mole rat (Fukomys damarensis) genome and evolution of African mole rats.</title>
        <authorList>
            <person name="Gladyshev V.N."/>
            <person name="Fang X."/>
        </authorList>
    </citation>
    <scope>NUCLEOTIDE SEQUENCE [LARGE SCALE GENOMIC DNA]</scope>
    <source>
        <tissue evidence="5">Liver</tissue>
    </source>
</reference>
<dbReference type="Gene3D" id="2.60.34.10">
    <property type="entry name" value="Substrate Binding Domain Of DNAk, Chain A, domain 1"/>
    <property type="match status" value="1"/>
</dbReference>
<evidence type="ECO:0000256" key="2">
    <source>
        <dbReference type="ARBA" id="ARBA00022741"/>
    </source>
</evidence>
<dbReference type="InterPro" id="IPR043129">
    <property type="entry name" value="ATPase_NBD"/>
</dbReference>
<dbReference type="Pfam" id="PF00012">
    <property type="entry name" value="HSP70"/>
    <property type="match status" value="2"/>
</dbReference>
<comment type="similarity">
    <text evidence="1">Belongs to the heat shock protein 70 family.</text>
</comment>
<dbReference type="PANTHER" id="PTHR19375">
    <property type="entry name" value="HEAT SHOCK PROTEIN 70KDA"/>
    <property type="match status" value="1"/>
</dbReference>
<dbReference type="Gene3D" id="1.20.1270.10">
    <property type="match status" value="1"/>
</dbReference>
<dbReference type="SUPFAM" id="SSF53067">
    <property type="entry name" value="Actin-like ATPase domain"/>
    <property type="match status" value="1"/>
</dbReference>
<organism evidence="5 6">
    <name type="scientific">Fukomys damarensis</name>
    <name type="common">Damaraland mole rat</name>
    <name type="synonym">Cryptomys damarensis</name>
    <dbReference type="NCBI Taxonomy" id="885580"/>
    <lineage>
        <taxon>Eukaryota</taxon>
        <taxon>Metazoa</taxon>
        <taxon>Chordata</taxon>
        <taxon>Craniata</taxon>
        <taxon>Vertebrata</taxon>
        <taxon>Euteleostomi</taxon>
        <taxon>Mammalia</taxon>
        <taxon>Eutheria</taxon>
        <taxon>Euarchontoglires</taxon>
        <taxon>Glires</taxon>
        <taxon>Rodentia</taxon>
        <taxon>Hystricomorpha</taxon>
        <taxon>Bathyergidae</taxon>
        <taxon>Fukomys</taxon>
    </lineage>
</organism>
<keyword evidence="6" id="KW-1185">Reference proteome</keyword>
<dbReference type="EMBL" id="KN122131">
    <property type="protein sequence ID" value="KFO32808.1"/>
    <property type="molecule type" value="Genomic_DNA"/>
</dbReference>
<dbReference type="InterPro" id="IPR029048">
    <property type="entry name" value="HSP70_C_sf"/>
</dbReference>
<comment type="catalytic activity">
    <reaction evidence="4">
        <text>ATP + H2O = ADP + phosphate + H(+)</text>
        <dbReference type="Rhea" id="RHEA:13065"/>
        <dbReference type="ChEBI" id="CHEBI:15377"/>
        <dbReference type="ChEBI" id="CHEBI:15378"/>
        <dbReference type="ChEBI" id="CHEBI:30616"/>
        <dbReference type="ChEBI" id="CHEBI:43474"/>
        <dbReference type="ChEBI" id="CHEBI:456216"/>
        <dbReference type="EC" id="3.6.4.10"/>
    </reaction>
</comment>
<dbReference type="InterPro" id="IPR013126">
    <property type="entry name" value="Hsp_70_fam"/>
</dbReference>